<keyword evidence="9" id="KW-1185">Reference proteome</keyword>
<dbReference type="GO" id="GO:0030968">
    <property type="term" value="P:endoplasmic reticulum unfolded protein response"/>
    <property type="evidence" value="ECO:0007669"/>
    <property type="project" value="TreeGrafter"/>
</dbReference>
<dbReference type="InterPro" id="IPR010580">
    <property type="entry name" value="ER_stress-assoc"/>
</dbReference>
<evidence type="ECO:0000313" key="8">
    <source>
        <dbReference type="EMBL" id="GBF97160.1"/>
    </source>
</evidence>
<dbReference type="Proteomes" id="UP000247498">
    <property type="component" value="Unassembled WGS sequence"/>
</dbReference>
<evidence type="ECO:0008006" key="10">
    <source>
        <dbReference type="Google" id="ProtNLM"/>
    </source>
</evidence>
<dbReference type="PANTHER" id="PTHR15601:SF0">
    <property type="entry name" value="GEO09675P1"/>
    <property type="match status" value="1"/>
</dbReference>
<keyword evidence="4" id="KW-0256">Endoplasmic reticulum</keyword>
<evidence type="ECO:0000313" key="9">
    <source>
        <dbReference type="Proteomes" id="UP000247498"/>
    </source>
</evidence>
<keyword evidence="5 7" id="KW-1133">Transmembrane helix</keyword>
<sequence length="67" mass="7355">MATASKRVTNAKSGKFHQLVHKRGHVEVEKKTEKSTVNKLMLGFFLFVVVGSALLQIIRTATSGPMV</sequence>
<dbReference type="GO" id="GO:0005789">
    <property type="term" value="C:endoplasmic reticulum membrane"/>
    <property type="evidence" value="ECO:0007669"/>
    <property type="project" value="UniProtKB-SubCell"/>
</dbReference>
<dbReference type="PANTHER" id="PTHR15601">
    <property type="entry name" value="STRESS ASSOCIATED ENDOPLASMIC RETICULUM PROTEIN SERP1/RAMP4"/>
    <property type="match status" value="1"/>
</dbReference>
<proteinExistence type="inferred from homology"/>
<evidence type="ECO:0000256" key="3">
    <source>
        <dbReference type="ARBA" id="ARBA00022692"/>
    </source>
</evidence>
<protein>
    <recommendedName>
        <fullName evidence="10">Stress-associated endoplasmic reticulum protein</fullName>
    </recommendedName>
</protein>
<dbReference type="Pfam" id="PF06624">
    <property type="entry name" value="RAMP4"/>
    <property type="match status" value="1"/>
</dbReference>
<dbReference type="STRING" id="307507.A0A2V0PGW5"/>
<keyword evidence="3 7" id="KW-0812">Transmembrane</keyword>
<reference evidence="8 9" key="1">
    <citation type="journal article" date="2018" name="Sci. Rep.">
        <title>Raphidocelis subcapitata (=Pseudokirchneriella subcapitata) provides an insight into genome evolution and environmental adaptations in the Sphaeropleales.</title>
        <authorList>
            <person name="Suzuki S."/>
            <person name="Yamaguchi H."/>
            <person name="Nakajima N."/>
            <person name="Kawachi M."/>
        </authorList>
    </citation>
    <scope>NUCLEOTIDE SEQUENCE [LARGE SCALE GENOMIC DNA]</scope>
    <source>
        <strain evidence="8 9">NIES-35</strain>
    </source>
</reference>
<gene>
    <name evidence="8" type="ORF">Rsub_10347</name>
</gene>
<organism evidence="8 9">
    <name type="scientific">Raphidocelis subcapitata</name>
    <dbReference type="NCBI Taxonomy" id="307507"/>
    <lineage>
        <taxon>Eukaryota</taxon>
        <taxon>Viridiplantae</taxon>
        <taxon>Chlorophyta</taxon>
        <taxon>core chlorophytes</taxon>
        <taxon>Chlorophyceae</taxon>
        <taxon>CS clade</taxon>
        <taxon>Sphaeropleales</taxon>
        <taxon>Selenastraceae</taxon>
        <taxon>Raphidocelis</taxon>
    </lineage>
</organism>
<comment type="similarity">
    <text evidence="2">Belongs to the RAMP4 family.</text>
</comment>
<keyword evidence="6 7" id="KW-0472">Membrane</keyword>
<dbReference type="OrthoDB" id="16679at2759"/>
<comment type="caution">
    <text evidence="8">The sequence shown here is derived from an EMBL/GenBank/DDBJ whole genome shotgun (WGS) entry which is preliminary data.</text>
</comment>
<name>A0A2V0PGW5_9CHLO</name>
<dbReference type="EMBL" id="BDRX01000093">
    <property type="protein sequence ID" value="GBF97160.1"/>
    <property type="molecule type" value="Genomic_DNA"/>
</dbReference>
<dbReference type="FunCoup" id="A0A2V0PGW5">
    <property type="interactions" value="918"/>
</dbReference>
<evidence type="ECO:0000256" key="5">
    <source>
        <dbReference type="ARBA" id="ARBA00022989"/>
    </source>
</evidence>
<feature type="transmembrane region" description="Helical" evidence="7">
    <location>
        <begin position="40"/>
        <end position="58"/>
    </location>
</feature>
<evidence type="ECO:0000256" key="6">
    <source>
        <dbReference type="ARBA" id="ARBA00023136"/>
    </source>
</evidence>
<evidence type="ECO:0000256" key="4">
    <source>
        <dbReference type="ARBA" id="ARBA00022824"/>
    </source>
</evidence>
<comment type="subcellular location">
    <subcellularLocation>
        <location evidence="1">Endoplasmic reticulum membrane</location>
        <topology evidence="1">Single-pass membrane protein</topology>
    </subcellularLocation>
</comment>
<dbReference type="InParanoid" id="A0A2V0PGW5"/>
<dbReference type="AlphaFoldDB" id="A0A2V0PGW5"/>
<evidence type="ECO:0000256" key="7">
    <source>
        <dbReference type="SAM" id="Phobius"/>
    </source>
</evidence>
<accession>A0A2V0PGW5</accession>
<evidence type="ECO:0000256" key="2">
    <source>
        <dbReference type="ARBA" id="ARBA00005500"/>
    </source>
</evidence>
<evidence type="ECO:0000256" key="1">
    <source>
        <dbReference type="ARBA" id="ARBA00004389"/>
    </source>
</evidence>